<evidence type="ECO:0000256" key="1">
    <source>
        <dbReference type="ARBA" id="ARBA00022737"/>
    </source>
</evidence>
<evidence type="ECO:0008006" key="5">
    <source>
        <dbReference type="Google" id="ProtNLM"/>
    </source>
</evidence>
<protein>
    <recommendedName>
        <fullName evidence="5">Pentatricopeptide repeat protein</fullName>
    </recommendedName>
</protein>
<evidence type="ECO:0000313" key="3">
    <source>
        <dbReference type="EMBL" id="KAF6217933.1"/>
    </source>
</evidence>
<dbReference type="RefSeq" id="XP_037147368.1">
    <property type="nucleotide sequence ID" value="XM_037297243.1"/>
</dbReference>
<dbReference type="InterPro" id="IPR011990">
    <property type="entry name" value="TPR-like_helical_dom_sf"/>
</dbReference>
<dbReference type="PANTHER" id="PTHR47939:SF13">
    <property type="entry name" value="OS03G0201400 PROTEIN"/>
    <property type="match status" value="1"/>
</dbReference>
<dbReference type="GeneID" id="59334746"/>
<comment type="caution">
    <text evidence="3">The sequence shown here is derived from an EMBL/GenBank/DDBJ whole genome shotgun (WGS) entry which is preliminary data.</text>
</comment>
<organism evidence="3 4">
    <name type="scientific">Letharia lupina</name>
    <dbReference type="NCBI Taxonomy" id="560253"/>
    <lineage>
        <taxon>Eukaryota</taxon>
        <taxon>Fungi</taxon>
        <taxon>Dikarya</taxon>
        <taxon>Ascomycota</taxon>
        <taxon>Pezizomycotina</taxon>
        <taxon>Lecanoromycetes</taxon>
        <taxon>OSLEUM clade</taxon>
        <taxon>Lecanoromycetidae</taxon>
        <taxon>Lecanorales</taxon>
        <taxon>Lecanorineae</taxon>
        <taxon>Parmeliaceae</taxon>
        <taxon>Letharia</taxon>
    </lineage>
</organism>
<feature type="repeat" description="PPR" evidence="2">
    <location>
        <begin position="816"/>
        <end position="850"/>
    </location>
</feature>
<dbReference type="Gene3D" id="1.25.40.10">
    <property type="entry name" value="Tetratricopeptide repeat domain"/>
    <property type="match status" value="3"/>
</dbReference>
<keyword evidence="1" id="KW-0677">Repeat</keyword>
<feature type="repeat" description="PPR" evidence="2">
    <location>
        <begin position="509"/>
        <end position="543"/>
    </location>
</feature>
<proteinExistence type="predicted"/>
<dbReference type="PANTHER" id="PTHR47939">
    <property type="entry name" value="MEMBRANE-ASSOCIATED SALT-INDUCIBLE PROTEIN-LIKE"/>
    <property type="match status" value="1"/>
</dbReference>
<reference evidence="3 4" key="1">
    <citation type="journal article" date="2020" name="Genomics">
        <title>Complete, high-quality genomes from long-read metagenomic sequencing of two wolf lichen thalli reveals enigmatic genome architecture.</title>
        <authorList>
            <person name="McKenzie S.K."/>
            <person name="Walston R.F."/>
            <person name="Allen J.L."/>
        </authorList>
    </citation>
    <scope>NUCLEOTIDE SEQUENCE [LARGE SCALE GENOMIC DNA]</scope>
    <source>
        <strain evidence="3">WasteWater1</strain>
    </source>
</reference>
<evidence type="ECO:0000313" key="4">
    <source>
        <dbReference type="Proteomes" id="UP000593566"/>
    </source>
</evidence>
<accession>A0A8H6C6L6</accession>
<keyword evidence="4" id="KW-1185">Reference proteome</keyword>
<dbReference type="InterPro" id="IPR050667">
    <property type="entry name" value="PPR-containing_protein"/>
</dbReference>
<dbReference type="Proteomes" id="UP000593566">
    <property type="component" value="Unassembled WGS sequence"/>
</dbReference>
<name>A0A8H6C6L6_9LECA</name>
<dbReference type="EMBL" id="JACCJB010000024">
    <property type="protein sequence ID" value="KAF6217933.1"/>
    <property type="molecule type" value="Genomic_DNA"/>
</dbReference>
<dbReference type="InterPro" id="IPR002885">
    <property type="entry name" value="PPR_rpt"/>
</dbReference>
<dbReference type="AlphaFoldDB" id="A0A8H6C6L6"/>
<sequence>MIAPHVCLRCSRQLLRWNYQRRSLGFVSLGQLVGRDDDNRITPQEVPLANGDPAAVGLPHRKKRLTFAQKYQEQRKPKGVDKVLETLFASNRENEQTTERSRYSRTPKVHSAKTAAIEISAIERSIEVRLRQLDNRLLRGTAPLQEIWKECECLLGERKKIRKNTMATGDYKSFFSSTSVDTPANFRTFRDVLVAICQKQRLVIEHQDFTPADAIKTYVKYGAMRHWWHLVLWRQLGHVLQLRYQSANDTVGAASDKRTRTLLGEILGVWSVYIGEHWLYPSVVSVPLSGDSNKGYNKTSTSEGFSSSFPKRLSKNPTVEIKVAAAMTLECLKAAGMRAPLQILSLSNRFGQAPERDRSITTRCLLHAGVSSQIIEKALEGWESLPSPMPTEILEPTENYKKSSIFEDLVGPSQTRQDVDWSEKGLGAGLAEIDKASKQILYSKRTDTERAVELWRQFQAYLEAGKSEDKADSTDQLYARFLRTFWALRRRDHAIEVWNHMINSGHLPGQRHWSAMLTGCVRAKDVESLQNIWTNMLRSGMPPDTHAWTTYIHGLIDCRKWKEGLNALEHLGRIWKSAPPLKSSDTVADRTVGTITADEEQSTEKPKDDTILRPTVAPINAALSALIHINMPVLLPRVLAWARFHQVSLSTVTFNILLRPIVRDGSQASLQAHLQQMADANCIPDVATFSIILNGLVSNPTSTFHTLPPEAQESTITSILADMGRQGIEPDKFIYGTLLDGLLTPENKTLSYNFTPNVPAARTILAHMAARNIHPSSPIYTILITHYFTRRPLPDLPAISSLWSSIVHSGQMKYLDNIFFDRLIEGYADNDKLEESLKFVRMMPEQGKSPGWRALARLLRALVRAREWGLCRELVEDVEWEGGLLRFGQGRLRARHRVEFWELVDILKERGVVKMGDEER</sequence>
<evidence type="ECO:0000256" key="2">
    <source>
        <dbReference type="PROSITE-ProRule" id="PRU00708"/>
    </source>
</evidence>
<gene>
    <name evidence="3" type="ORF">HO133_006345</name>
</gene>
<dbReference type="PROSITE" id="PS51375">
    <property type="entry name" value="PPR"/>
    <property type="match status" value="2"/>
</dbReference>
<dbReference type="Pfam" id="PF01535">
    <property type="entry name" value="PPR"/>
    <property type="match status" value="2"/>
</dbReference>